<dbReference type="Proteomes" id="UP000053766">
    <property type="component" value="Unassembled WGS sequence"/>
</dbReference>
<feature type="region of interest" description="Disordered" evidence="1">
    <location>
        <begin position="114"/>
        <end position="140"/>
    </location>
</feature>
<organism evidence="3 4">
    <name type="scientific">Dictyocaulus viviparus</name>
    <name type="common">Bovine lungworm</name>
    <dbReference type="NCBI Taxonomy" id="29172"/>
    <lineage>
        <taxon>Eukaryota</taxon>
        <taxon>Metazoa</taxon>
        <taxon>Ecdysozoa</taxon>
        <taxon>Nematoda</taxon>
        <taxon>Chromadorea</taxon>
        <taxon>Rhabditida</taxon>
        <taxon>Rhabditina</taxon>
        <taxon>Rhabditomorpha</taxon>
        <taxon>Strongyloidea</taxon>
        <taxon>Metastrongylidae</taxon>
        <taxon>Dictyocaulus</taxon>
    </lineage>
</organism>
<dbReference type="STRING" id="29172.A0A0D8XI69"/>
<keyword evidence="2" id="KW-0472">Membrane</keyword>
<dbReference type="OrthoDB" id="2985014at2759"/>
<proteinExistence type="predicted"/>
<evidence type="ECO:0000313" key="4">
    <source>
        <dbReference type="Proteomes" id="UP000053766"/>
    </source>
</evidence>
<dbReference type="PANTHER" id="PTHR45757">
    <property type="entry name" value="PROTEIN CBG23364-RELATED"/>
    <property type="match status" value="1"/>
</dbReference>
<keyword evidence="2" id="KW-1133">Transmembrane helix</keyword>
<feature type="transmembrane region" description="Helical" evidence="2">
    <location>
        <begin position="32"/>
        <end position="52"/>
    </location>
</feature>
<reference evidence="3 4" key="1">
    <citation type="submission" date="2013-11" db="EMBL/GenBank/DDBJ databases">
        <title>Draft genome of the bovine lungworm Dictyocaulus viviparus.</title>
        <authorList>
            <person name="Mitreva M."/>
        </authorList>
    </citation>
    <scope>NUCLEOTIDE SEQUENCE [LARGE SCALE GENOMIC DNA]</scope>
    <source>
        <strain evidence="3 4">HannoverDv2000</strain>
    </source>
</reference>
<gene>
    <name evidence="3" type="ORF">DICVIV_11994</name>
</gene>
<dbReference type="PANTHER" id="PTHR45757:SF12">
    <property type="entry name" value="MAJOR FACILITATOR SUPERFAMILY (MFS) PROFILE DOMAIN-CONTAINING PROTEIN"/>
    <property type="match status" value="1"/>
</dbReference>
<reference evidence="4" key="2">
    <citation type="journal article" date="2016" name="Sci. Rep.">
        <title>Dictyocaulus viviparus genome, variome and transcriptome elucidate lungworm biology and support future intervention.</title>
        <authorList>
            <person name="McNulty S.N."/>
            <person name="Strube C."/>
            <person name="Rosa B.A."/>
            <person name="Martin J.C."/>
            <person name="Tyagi R."/>
            <person name="Choi Y.J."/>
            <person name="Wang Q."/>
            <person name="Hallsworth Pepin K."/>
            <person name="Zhang X."/>
            <person name="Ozersky P."/>
            <person name="Wilson R.K."/>
            <person name="Sternberg P.W."/>
            <person name="Gasser R.B."/>
            <person name="Mitreva M."/>
        </authorList>
    </citation>
    <scope>NUCLEOTIDE SEQUENCE [LARGE SCALE GENOMIC DNA]</scope>
    <source>
        <strain evidence="4">HannoverDv2000</strain>
    </source>
</reference>
<accession>A0A0D8XI69</accession>
<sequence>MGVNSFINCLASLVAPVVVNIFVRDDTWDEWWYVWIVHGVLLTLCNIYFILFGKAEPAEWTKGGYGSKVAPEAQIPPRSHPRIDRYSMRLNDRISVSVQTVGLSPCDTCRGGTPSIITDDRNDTSPIPIPRKSKQSRMSSQEIFEDYLSAESEAHVEKTPENCTKKIIVPSHCVDSIDQ</sequence>
<evidence type="ECO:0000256" key="1">
    <source>
        <dbReference type="SAM" id="MobiDB-lite"/>
    </source>
</evidence>
<dbReference type="EMBL" id="KN716722">
    <property type="protein sequence ID" value="KJH42021.1"/>
    <property type="molecule type" value="Genomic_DNA"/>
</dbReference>
<evidence type="ECO:0000256" key="2">
    <source>
        <dbReference type="SAM" id="Phobius"/>
    </source>
</evidence>
<dbReference type="GO" id="GO:0016020">
    <property type="term" value="C:membrane"/>
    <property type="evidence" value="ECO:0007669"/>
    <property type="project" value="TreeGrafter"/>
</dbReference>
<name>A0A0D8XI69_DICVI</name>
<keyword evidence="4" id="KW-1185">Reference proteome</keyword>
<keyword evidence="2" id="KW-0812">Transmembrane</keyword>
<evidence type="ECO:0000313" key="3">
    <source>
        <dbReference type="EMBL" id="KJH42021.1"/>
    </source>
</evidence>
<protein>
    <submittedName>
        <fullName evidence="3">Uncharacterized protein</fullName>
    </submittedName>
</protein>
<dbReference type="AlphaFoldDB" id="A0A0D8XI69"/>